<evidence type="ECO:0000259" key="10">
    <source>
        <dbReference type="SMART" id="SM01360"/>
    </source>
</evidence>
<dbReference type="InterPro" id="IPR047565">
    <property type="entry name" value="Alpha-macroglob_thiol-ester_cl"/>
</dbReference>
<gene>
    <name evidence="13" type="primary">LOC108695708</name>
</gene>
<dbReference type="InterPro" id="IPR002890">
    <property type="entry name" value="MG2"/>
</dbReference>
<dbReference type="Pfam" id="PF01835">
    <property type="entry name" value="MG2"/>
    <property type="match status" value="1"/>
</dbReference>
<dbReference type="Pfam" id="PF07678">
    <property type="entry name" value="TED_complement"/>
    <property type="match status" value="1"/>
</dbReference>
<reference evidence="13" key="1">
    <citation type="submission" date="2025-08" db="UniProtKB">
        <authorList>
            <consortium name="RefSeq"/>
        </authorList>
    </citation>
    <scope>IDENTIFICATION</scope>
    <source>
        <strain evidence="13">J_2021</strain>
        <tissue evidence="13">Erythrocytes</tissue>
    </source>
</reference>
<dbReference type="InterPro" id="IPR009048">
    <property type="entry name" value="A-macroglobulin_rcpt-bd"/>
</dbReference>
<dbReference type="Pfam" id="PF17789">
    <property type="entry name" value="MG4"/>
    <property type="match status" value="1"/>
</dbReference>
<evidence type="ECO:0000256" key="4">
    <source>
        <dbReference type="ARBA" id="ARBA00022690"/>
    </source>
</evidence>
<evidence type="ECO:0000256" key="8">
    <source>
        <dbReference type="ARBA" id="ARBA00023180"/>
    </source>
</evidence>
<dbReference type="Pfam" id="PF17791">
    <property type="entry name" value="MG3"/>
    <property type="match status" value="1"/>
</dbReference>
<evidence type="ECO:0000256" key="6">
    <source>
        <dbReference type="ARBA" id="ARBA00022900"/>
    </source>
</evidence>
<dbReference type="Gene3D" id="2.60.40.10">
    <property type="entry name" value="Immunoglobulins"/>
    <property type="match status" value="2"/>
</dbReference>
<dbReference type="RefSeq" id="XP_018080172.2">
    <property type="nucleotide sequence ID" value="XM_018224683.2"/>
</dbReference>
<dbReference type="InterPro" id="IPR011626">
    <property type="entry name" value="Alpha-macroglobulin_TED"/>
</dbReference>
<dbReference type="InterPro" id="IPR040839">
    <property type="entry name" value="MG4"/>
</dbReference>
<dbReference type="GeneID" id="108695708"/>
<dbReference type="InterPro" id="IPR008930">
    <property type="entry name" value="Terpenoid_cyclase/PrenylTrfase"/>
</dbReference>
<feature type="domain" description="Alpha-2-macroglobulin" evidence="10">
    <location>
        <begin position="736"/>
        <end position="827"/>
    </location>
</feature>
<sequence>MNPRRFLLFSCLLGLIAGATSKLHHVLTIPVELSSGETQKACVNLQDYEQAVSLHVVLLNNGVETTIFKETVQPPRYFMCKEFPVPTVESDTPVAVTLSAISGEEKVLDRKTVVIVPQQKRQTVTFIQFDKPIYKPGNKVQCRLITMDSLLHPVNQKFTAVYLQDPSRSRIAQWLNLTAQRGVVELFFQLISDAAPGTYNIIAENTPDKISVKEYFKVEEYIPPRFSVSVVSPHTLSVLDEAMKLNVSAIYTYGQPVPGTVTVRICKQIFSFGQRQNCLKDKSEKCLNTTEQLGPDGTYQAQIDLNPLNIGLSVFRSSLSADITVAEQGTGVQVRENHHIGVSSQLASLSLDYESLQKYYKRGLPYVFRVTLTNEKGQPLANEELDLEISSSVFQKKTDQAGKAEFQIDTSSFVMSNFTFKVSYQNPALCYYSQWDNTAYPSVEHQVLRFYSESGSFLQIYGPKEALSCWKSYSINVQYIVNCDKVGDKATFYFLVMSREKIVLSGAQDVDLTTSRNGSISINIDVASELTPSATVIVYSILHSELIADTVTLNIETCFKHQVSLSFSQDRGPPASNVDLKLSAAPGALCGVRVIDYSLLLLNSYERFSASSVYNSIPHLSLYGYKVGKLDLEEPKPPCENPQRAVFYNGSYYIPISSYSEGDTYDIFKQLGLVVATDYRLRKPVVCGYEEEPVRPRYSKAGGRGVAYAEMLREPVSVNGGGAGSVETVRKDFRETFVWKMVVADSEGKLTFTEKVPDTITEWKGSMFCLSEEQGFGMTTYMANFTSFLPFFVEPSLPYSFTRGETLVLRAFVSNYLQQCITISVTLEESADFDAAPQDVQQNKCICAGGRATYSWNVDAKSLGEISFTLSAETTHIGDTCEGPNDPSQPFRKDTVIKTVLVEAEGIRREVTSSNLVCVEGSNAEIPVSITPPDNVVSGSADGFIVALGDVIGLPLSNLQNLLQMPYGCGEQNLARLAPIPDVLEYLNNTGQLTAEILQMGIKYMTEGYYRQTRYKLWNGAYSTFWGWAAQANSWLTAYTFKTLEKCKKHIFIDQQIQKQTLIYLEQRQILKTGCFMPEGHLFIKEDEKDKEAISVRYTAFLAIALLESNYSLGNALLGGAMACLRDASNREQKMINKALMLYAFTLAGDEEHRACLLVAVKQKAVSEGGNLHWERESTTGNVAVPFFYPRHAAANVEMTAYILLSTAKAPIITSDDLSYMAQIAVWLIRQQNSYGGFRSTQDTVVAIQALVAYGRLIYKPNANHKLAIRSGNGDVGQLTLDQSNRLLVQRQPLPQVPGEYAIGVNGTGCCLIQSTVRYNIPVPEEKSAFLVYATSSGNCLNGVAILIDLTLRISYLGSRNATSTVIIDIKLLSGYKADYMSLNELWNAKLIARFEERNNHVILYLNSLSSKPIDLTFKMQMGNRVLNVMGSSIYVYDYYEADENGYATYRHPCPVVQ</sequence>
<evidence type="ECO:0000259" key="11">
    <source>
        <dbReference type="SMART" id="SM01361"/>
    </source>
</evidence>
<keyword evidence="6" id="KW-0722">Serine protease inhibitor</keyword>
<dbReference type="SMART" id="SM01359">
    <property type="entry name" value="A2M_N_2"/>
    <property type="match status" value="1"/>
</dbReference>
<dbReference type="InterPro" id="IPR014756">
    <property type="entry name" value="Ig_E-set"/>
</dbReference>
<evidence type="ECO:0000256" key="3">
    <source>
        <dbReference type="ARBA" id="ARBA00022525"/>
    </source>
</evidence>
<dbReference type="Proteomes" id="UP000186698">
    <property type="component" value="Chromosome 7L"/>
</dbReference>
<keyword evidence="4" id="KW-0646">Protease inhibitor</keyword>
<dbReference type="KEGG" id="xla:108695708"/>
<dbReference type="Pfam" id="PF07677">
    <property type="entry name" value="A2M_recep"/>
    <property type="match status" value="1"/>
</dbReference>
<dbReference type="SMART" id="SM01419">
    <property type="entry name" value="Thiol-ester_cl"/>
    <property type="match status" value="1"/>
</dbReference>
<keyword evidence="12" id="KW-1185">Reference proteome</keyword>
<dbReference type="Gene3D" id="2.60.40.690">
    <property type="entry name" value="Alpha-macroglobulin, receptor-binding domain"/>
    <property type="match status" value="1"/>
</dbReference>
<feature type="domain" description="Alpha-macroglobulin receptor-binding" evidence="11">
    <location>
        <begin position="1363"/>
        <end position="1450"/>
    </location>
</feature>
<evidence type="ECO:0000256" key="7">
    <source>
        <dbReference type="ARBA" id="ARBA00023157"/>
    </source>
</evidence>
<dbReference type="PaxDb" id="8355-A0A1L8FIC8"/>
<dbReference type="InterPro" id="IPR011625">
    <property type="entry name" value="A2M_N_BRD"/>
</dbReference>
<dbReference type="InterPro" id="IPR050473">
    <property type="entry name" value="A2M/Complement_sys"/>
</dbReference>
<dbReference type="GO" id="GO:0004867">
    <property type="term" value="F:serine-type endopeptidase inhibitor activity"/>
    <property type="evidence" value="ECO:0007669"/>
    <property type="project" value="UniProtKB-KW"/>
</dbReference>
<dbReference type="Gene3D" id="2.60.40.1940">
    <property type="match status" value="1"/>
</dbReference>
<accession>A0A1L8FIC8</accession>
<evidence type="ECO:0000256" key="1">
    <source>
        <dbReference type="ARBA" id="ARBA00004613"/>
    </source>
</evidence>
<dbReference type="GO" id="GO:0005615">
    <property type="term" value="C:extracellular space"/>
    <property type="evidence" value="ECO:0007669"/>
    <property type="project" value="InterPro"/>
</dbReference>
<dbReference type="SUPFAM" id="SSF81296">
    <property type="entry name" value="E set domains"/>
    <property type="match status" value="1"/>
</dbReference>
<dbReference type="InterPro" id="IPR019742">
    <property type="entry name" value="MacrogloblnA2_CS"/>
</dbReference>
<keyword evidence="5" id="KW-0732">Signal</keyword>
<evidence type="ECO:0000259" key="9">
    <source>
        <dbReference type="SMART" id="SM01359"/>
    </source>
</evidence>
<evidence type="ECO:0000313" key="13">
    <source>
        <dbReference type="RefSeq" id="XP_018080172.2"/>
    </source>
</evidence>
<dbReference type="SUPFAM" id="SSF49410">
    <property type="entry name" value="Alpha-macroglobulin receptor domain"/>
    <property type="match status" value="1"/>
</dbReference>
<comment type="subcellular location">
    <subcellularLocation>
        <location evidence="1">Secreted</location>
    </subcellularLocation>
</comment>
<keyword evidence="8" id="KW-0325">Glycoprotein</keyword>
<evidence type="ECO:0000256" key="2">
    <source>
        <dbReference type="ARBA" id="ARBA00010952"/>
    </source>
</evidence>
<dbReference type="InterPro" id="IPR041555">
    <property type="entry name" value="MG3"/>
</dbReference>
<dbReference type="SMART" id="SM01361">
    <property type="entry name" value="A2M_recep"/>
    <property type="match status" value="1"/>
</dbReference>
<dbReference type="STRING" id="8355.A0A1L8FIC8"/>
<proteinExistence type="inferred from homology"/>
<dbReference type="PANTHER" id="PTHR11412:SF187">
    <property type="entry name" value="LOW QUALITY PROTEIN: OVOSTATIN"/>
    <property type="match status" value="1"/>
</dbReference>
<dbReference type="Pfam" id="PF00207">
    <property type="entry name" value="A2M"/>
    <property type="match status" value="1"/>
</dbReference>
<name>A0A1L8FIC8_XENLA</name>
<dbReference type="InterPro" id="IPR036595">
    <property type="entry name" value="A-macroglobulin_rcpt-bd_sf"/>
</dbReference>
<keyword evidence="3" id="KW-0964">Secreted</keyword>
<dbReference type="Gene3D" id="2.60.120.1540">
    <property type="match status" value="1"/>
</dbReference>
<evidence type="ECO:0000256" key="5">
    <source>
        <dbReference type="ARBA" id="ARBA00022729"/>
    </source>
</evidence>
<comment type="similarity">
    <text evidence="2">Belongs to the protease inhibitor I39 (alpha-2-macroglobulin) family.</text>
</comment>
<dbReference type="PROSITE" id="PS00477">
    <property type="entry name" value="ALPHA_2_MACROGLOBULIN"/>
    <property type="match status" value="1"/>
</dbReference>
<dbReference type="SUPFAM" id="SSF48239">
    <property type="entry name" value="Terpenoid cyclases/Protein prenyltransferases"/>
    <property type="match status" value="1"/>
</dbReference>
<feature type="domain" description="Alpha-2-macroglobulin bait region" evidence="9">
    <location>
        <begin position="458"/>
        <end position="602"/>
    </location>
</feature>
<dbReference type="Gene3D" id="2.20.130.20">
    <property type="match status" value="1"/>
</dbReference>
<dbReference type="PANTHER" id="PTHR11412">
    <property type="entry name" value="MACROGLOBULIN / COMPLEMENT"/>
    <property type="match status" value="1"/>
</dbReference>
<keyword evidence="7" id="KW-1015">Disulfide bond</keyword>
<dbReference type="SMART" id="SM01360">
    <property type="entry name" value="A2M"/>
    <property type="match status" value="1"/>
</dbReference>
<dbReference type="Pfam" id="PF07703">
    <property type="entry name" value="A2M_BRD"/>
    <property type="match status" value="1"/>
</dbReference>
<dbReference type="InterPro" id="IPR013783">
    <property type="entry name" value="Ig-like_fold"/>
</dbReference>
<evidence type="ECO:0000313" key="12">
    <source>
        <dbReference type="Proteomes" id="UP000186698"/>
    </source>
</evidence>
<protein>
    <submittedName>
        <fullName evidence="13">Alpha-2-macroglobulin</fullName>
    </submittedName>
</protein>
<dbReference type="InterPro" id="IPR001599">
    <property type="entry name" value="Macroglobln_a2"/>
</dbReference>
<organism evidence="12 13">
    <name type="scientific">Xenopus laevis</name>
    <name type="common">African clawed frog</name>
    <dbReference type="NCBI Taxonomy" id="8355"/>
    <lineage>
        <taxon>Eukaryota</taxon>
        <taxon>Metazoa</taxon>
        <taxon>Chordata</taxon>
        <taxon>Craniata</taxon>
        <taxon>Vertebrata</taxon>
        <taxon>Euteleostomi</taxon>
        <taxon>Amphibia</taxon>
        <taxon>Batrachia</taxon>
        <taxon>Anura</taxon>
        <taxon>Pipoidea</taxon>
        <taxon>Pipidae</taxon>
        <taxon>Xenopodinae</taxon>
        <taxon>Xenopus</taxon>
        <taxon>Xenopus</taxon>
    </lineage>
</organism>
<dbReference type="FunFam" id="2.60.40.1930:FF:000001">
    <property type="entry name" value="CD109 isoform 3"/>
    <property type="match status" value="1"/>
</dbReference>
<dbReference type="OrthoDB" id="9998011at2759"/>
<dbReference type="Gene3D" id="2.60.40.1930">
    <property type="match status" value="2"/>
</dbReference>
<dbReference type="Gene3D" id="1.50.10.20">
    <property type="match status" value="1"/>
</dbReference>